<name>A0A2S2PJY9_SCHGA</name>
<accession>A0A2S2PJY9</accession>
<evidence type="ECO:0000313" key="1">
    <source>
        <dbReference type="EMBL" id="MBY29753.1"/>
    </source>
</evidence>
<protein>
    <submittedName>
        <fullName evidence="1">Uncharacterized protein</fullName>
    </submittedName>
</protein>
<proteinExistence type="predicted"/>
<sequence length="100" mass="11809">MKMELCDRIGLCYDHQYLNSWKFTKKMRVGHVVQVSLHNNSIITLWRFSVYWIFHLSTTFYRFFHAVARLDGSSHLPRTDTYNGEITISPTVHDGHLSHP</sequence>
<gene>
    <name evidence="1" type="ORF">g.107727</name>
</gene>
<reference evidence="1" key="1">
    <citation type="submission" date="2018-04" db="EMBL/GenBank/DDBJ databases">
        <title>Transcriptome of Schizaphis graminum biotype I.</title>
        <authorList>
            <person name="Scully E.D."/>
            <person name="Geib S.M."/>
            <person name="Palmer N.A."/>
            <person name="Koch K."/>
            <person name="Bradshaw J."/>
            <person name="Heng-Moss T."/>
            <person name="Sarath G."/>
        </authorList>
    </citation>
    <scope>NUCLEOTIDE SEQUENCE</scope>
</reference>
<dbReference type="EMBL" id="GGMR01017134">
    <property type="protein sequence ID" value="MBY29753.1"/>
    <property type="molecule type" value="Transcribed_RNA"/>
</dbReference>
<dbReference type="AlphaFoldDB" id="A0A2S2PJY9"/>
<organism evidence="1">
    <name type="scientific">Schizaphis graminum</name>
    <name type="common">Green bug aphid</name>
    <dbReference type="NCBI Taxonomy" id="13262"/>
    <lineage>
        <taxon>Eukaryota</taxon>
        <taxon>Metazoa</taxon>
        <taxon>Ecdysozoa</taxon>
        <taxon>Arthropoda</taxon>
        <taxon>Hexapoda</taxon>
        <taxon>Insecta</taxon>
        <taxon>Pterygota</taxon>
        <taxon>Neoptera</taxon>
        <taxon>Paraneoptera</taxon>
        <taxon>Hemiptera</taxon>
        <taxon>Sternorrhyncha</taxon>
        <taxon>Aphidomorpha</taxon>
        <taxon>Aphidoidea</taxon>
        <taxon>Aphididae</taxon>
        <taxon>Aphidini</taxon>
        <taxon>Schizaphis</taxon>
    </lineage>
</organism>